<dbReference type="PANTHER" id="PTHR39210:SF1">
    <property type="entry name" value="HEPARIN-SULFATE LYASE"/>
    <property type="match status" value="1"/>
</dbReference>
<feature type="domain" description="Heparinase II/III-like C-terminal" evidence="5">
    <location>
        <begin position="382"/>
        <end position="539"/>
    </location>
</feature>
<dbReference type="RefSeq" id="WP_377124276.1">
    <property type="nucleotide sequence ID" value="NZ_JBHRSD010000017.1"/>
</dbReference>
<evidence type="ECO:0000256" key="4">
    <source>
        <dbReference type="ARBA" id="ARBA00023239"/>
    </source>
</evidence>
<keyword evidence="4" id="KW-0456">Lyase</keyword>
<accession>A0ABV7CKM6</accession>
<reference evidence="8" key="1">
    <citation type="journal article" date="2019" name="Int. J. Syst. Evol. Microbiol.">
        <title>The Global Catalogue of Microorganisms (GCM) 10K type strain sequencing project: providing services to taxonomists for standard genome sequencing and annotation.</title>
        <authorList>
            <consortium name="The Broad Institute Genomics Platform"/>
            <consortium name="The Broad Institute Genome Sequencing Center for Infectious Disease"/>
            <person name="Wu L."/>
            <person name="Ma J."/>
        </authorList>
    </citation>
    <scope>NUCLEOTIDE SEQUENCE [LARGE SCALE GENOMIC DNA]</scope>
    <source>
        <strain evidence="8">KCTC 42730</strain>
    </source>
</reference>
<evidence type="ECO:0000313" key="7">
    <source>
        <dbReference type="EMBL" id="MFC3033123.1"/>
    </source>
</evidence>
<gene>
    <name evidence="7" type="ORF">ACFOEE_11385</name>
</gene>
<dbReference type="Gene3D" id="1.50.10.100">
    <property type="entry name" value="Chondroitin AC/alginate lyase"/>
    <property type="match status" value="1"/>
</dbReference>
<keyword evidence="2" id="KW-0732">Signal</keyword>
<dbReference type="Proteomes" id="UP001595453">
    <property type="component" value="Unassembled WGS sequence"/>
</dbReference>
<evidence type="ECO:0000256" key="1">
    <source>
        <dbReference type="ARBA" id="ARBA00004418"/>
    </source>
</evidence>
<organism evidence="7 8">
    <name type="scientific">Pseudoalteromonas fenneropenaei</name>
    <dbReference type="NCBI Taxonomy" id="1737459"/>
    <lineage>
        <taxon>Bacteria</taxon>
        <taxon>Pseudomonadati</taxon>
        <taxon>Pseudomonadota</taxon>
        <taxon>Gammaproteobacteria</taxon>
        <taxon>Alteromonadales</taxon>
        <taxon>Pseudoalteromonadaceae</taxon>
        <taxon>Pseudoalteromonas</taxon>
    </lineage>
</organism>
<protein>
    <submittedName>
        <fullName evidence="7">Heparinase II/III-family protein</fullName>
    </submittedName>
</protein>
<dbReference type="InterPro" id="IPR031680">
    <property type="entry name" value="Hepar_II_III_N"/>
</dbReference>
<comment type="caution">
    <text evidence="7">The sequence shown here is derived from an EMBL/GenBank/DDBJ whole genome shotgun (WGS) entry which is preliminary data.</text>
</comment>
<evidence type="ECO:0000256" key="2">
    <source>
        <dbReference type="ARBA" id="ARBA00022729"/>
    </source>
</evidence>
<dbReference type="InterPro" id="IPR008929">
    <property type="entry name" value="Chondroitin_lyas"/>
</dbReference>
<evidence type="ECO:0000259" key="6">
    <source>
        <dbReference type="Pfam" id="PF16889"/>
    </source>
</evidence>
<comment type="subcellular location">
    <subcellularLocation>
        <location evidence="1">Periplasm</location>
    </subcellularLocation>
</comment>
<evidence type="ECO:0000313" key="8">
    <source>
        <dbReference type="Proteomes" id="UP001595453"/>
    </source>
</evidence>
<evidence type="ECO:0000259" key="5">
    <source>
        <dbReference type="Pfam" id="PF07940"/>
    </source>
</evidence>
<dbReference type="InterPro" id="IPR012480">
    <property type="entry name" value="Hepar_II_III_C"/>
</dbReference>
<dbReference type="Pfam" id="PF07940">
    <property type="entry name" value="Hepar_II_III_C"/>
    <property type="match status" value="1"/>
</dbReference>
<dbReference type="Pfam" id="PF16889">
    <property type="entry name" value="Hepar_II_III_N"/>
    <property type="match status" value="1"/>
</dbReference>
<proteinExistence type="predicted"/>
<dbReference type="EMBL" id="JBHRSD010000017">
    <property type="protein sequence ID" value="MFC3033123.1"/>
    <property type="molecule type" value="Genomic_DNA"/>
</dbReference>
<sequence>MSLIKVKTALALGLPNLARVFAYQLGVKTGLNPVKKINALLKTGEFFSADFSMAPTLKANSYWIENHYYFGQATELTGIPNWHKNFLTGASTNSNKPWFLLSDFNDQLGDIKGVWEASRFDWVVSFAQNAKVGNSGSLEQLNTWLNDWTVNNPAYMGVNWKCGQEASVRVMHLALAAIILEQTSNTSNVLLSFIRAHLKRISPTIMYAVAQDNNHGTSEAAALFIGGSWLANNGDKQGENWSQQGRKWLENRAKRLIESDGSFSQYSVTYHRVMLDTYCLVEVWRRKHNLQLFSPKLYNKLSAASMWLYYFTNINTGDAPNLGANDGARLIPLTNTDYRDFRPSVQLANSIFNNALAYKEQGEYDLPIEWLRIERPMAELPLKTSTDFTRGGYCFLKQGDIEVYLNYPQFKFRPSQCDALHLDLWIHGVNIIRDGGTYSYNAGSNYIDYYGGTESHSTVQFDNHEQMPRLSRFLLGDWLKAIEKEVLVKQAGLQSLSVGYKDRFNCKHVRSLKLTEKKLIISDNVSGFKTKAISRLRLASLDWVLEGNKLTSSVCTIIFNADVSIKRAELTSGKESRYYYQESDLPVLEIEIQCAGTITTEIIF</sequence>
<feature type="domain" description="Heparin-sulfate lyase N-terminal" evidence="6">
    <location>
        <begin position="141"/>
        <end position="312"/>
    </location>
</feature>
<dbReference type="Gene3D" id="2.70.98.70">
    <property type="match status" value="1"/>
</dbReference>
<dbReference type="PANTHER" id="PTHR39210">
    <property type="entry name" value="HEPARIN-SULFATE LYASE"/>
    <property type="match status" value="1"/>
</dbReference>
<evidence type="ECO:0000256" key="3">
    <source>
        <dbReference type="ARBA" id="ARBA00022764"/>
    </source>
</evidence>
<keyword evidence="3" id="KW-0574">Periplasm</keyword>
<name>A0ABV7CKM6_9GAMM</name>
<keyword evidence="8" id="KW-1185">Reference proteome</keyword>
<dbReference type="SUPFAM" id="SSF48230">
    <property type="entry name" value="Chondroitin AC/alginate lyase"/>
    <property type="match status" value="1"/>
</dbReference>